<reference evidence="11 12" key="1">
    <citation type="journal article" date="2021" name="Elife">
        <title>Chloroplast acquisition without the gene transfer in kleptoplastic sea slugs, Plakobranchus ocellatus.</title>
        <authorList>
            <person name="Maeda T."/>
            <person name="Takahashi S."/>
            <person name="Yoshida T."/>
            <person name="Shimamura S."/>
            <person name="Takaki Y."/>
            <person name="Nagai Y."/>
            <person name="Toyoda A."/>
            <person name="Suzuki Y."/>
            <person name="Arimoto A."/>
            <person name="Ishii H."/>
            <person name="Satoh N."/>
            <person name="Nishiyama T."/>
            <person name="Hasebe M."/>
            <person name="Maruyama T."/>
            <person name="Minagawa J."/>
            <person name="Obokata J."/>
            <person name="Shigenobu S."/>
        </authorList>
    </citation>
    <scope>NUCLEOTIDE SEQUENCE [LARGE SCALE GENOMIC DNA]</scope>
</reference>
<dbReference type="Pfam" id="PF13920">
    <property type="entry name" value="zf-C3HC4_3"/>
    <property type="match status" value="1"/>
</dbReference>
<dbReference type="FunFam" id="3.30.40.10:FF:000013">
    <property type="entry name" value="E3 ubiquitin-protein ligase MGRN1 isoform 1"/>
    <property type="match status" value="1"/>
</dbReference>
<organism evidence="11 12">
    <name type="scientific">Elysia marginata</name>
    <dbReference type="NCBI Taxonomy" id="1093978"/>
    <lineage>
        <taxon>Eukaryota</taxon>
        <taxon>Metazoa</taxon>
        <taxon>Spiralia</taxon>
        <taxon>Lophotrochozoa</taxon>
        <taxon>Mollusca</taxon>
        <taxon>Gastropoda</taxon>
        <taxon>Heterobranchia</taxon>
        <taxon>Euthyneura</taxon>
        <taxon>Panpulmonata</taxon>
        <taxon>Sacoglossa</taxon>
        <taxon>Placobranchoidea</taxon>
        <taxon>Plakobranchidae</taxon>
        <taxon>Elysia</taxon>
    </lineage>
</organism>
<keyword evidence="3" id="KW-0808">Transferase</keyword>
<evidence type="ECO:0000256" key="3">
    <source>
        <dbReference type="ARBA" id="ARBA00022679"/>
    </source>
</evidence>
<dbReference type="AlphaFoldDB" id="A0AAV4EEH3"/>
<feature type="compositionally biased region" description="Acidic residues" evidence="9">
    <location>
        <begin position="489"/>
        <end position="508"/>
    </location>
</feature>
<dbReference type="EMBL" id="BMAT01003620">
    <property type="protein sequence ID" value="GFR58746.1"/>
    <property type="molecule type" value="Genomic_DNA"/>
</dbReference>
<sequence length="685" mass="75334">MGAVLARNRNGQEETPDVSTQSAYRFPPKTGSYFGTHFTMGGERFESPQPAEYLFGDSEELNFLGNKPVPFPYPVPSGNEPTKTLKSLVYIRKDSIRLVKAPVADKVTMEGSMEGCMNPQYNIEFIFDSDVKCAIKIHYFCAEEIVNGQVIYHPRDPTMSSETFHYKRGAGQSFNQPTHLLDPSKYSDDEWQYTYEKELYPIAFHCVVEEEEHIGHAHITYAVIEKSQEGSYTIKPLKQKQVVDGLCYLLQEIYGIENKNMERLKDVDPDDEVEDSGAECVICMSDMRDTLILPCRHLCLCSSCADSLRYQASMCPICRVKFRALLQIRAMRKKVAPLTTNTPHSDSEENPVNQEGVPPGYEAISLIEALNGQVVPPISGEGVHLQISGPPSPLDTTDVTSTEAISDAAVEESVVRPDFTERSRSPPKATVVTVRCSPDGKMITETKISPMRETDLAPKVLPNRRPHDRELKGTPNMGRMACGLSTGDMADDEREDSSEPEADYDERDSDPGTTTTSPKSSTHSLYNAAALATYTAVEVESNVAADMEKKVATGSSTSPKQSPPRGASGLLQMQEEGSAGEGDIVASPSSITRAPAYHQVESEVSLSNTSTSPHTRLRVQPPRQHVDYEPVDRASPSEVYCFPSSGTEGSSFGSNCSANELLPQEDGQRSDSKAEGDDDEEEDIS</sequence>
<dbReference type="InterPro" id="IPR001841">
    <property type="entry name" value="Znf_RING"/>
</dbReference>
<evidence type="ECO:0000256" key="2">
    <source>
        <dbReference type="ARBA" id="ARBA00012483"/>
    </source>
</evidence>
<dbReference type="Proteomes" id="UP000762676">
    <property type="component" value="Unassembled WGS sequence"/>
</dbReference>
<feature type="compositionally biased region" description="Basic and acidic residues" evidence="9">
    <location>
        <begin position="666"/>
        <end position="675"/>
    </location>
</feature>
<dbReference type="GO" id="GO:0008270">
    <property type="term" value="F:zinc ion binding"/>
    <property type="evidence" value="ECO:0007669"/>
    <property type="project" value="UniProtKB-KW"/>
</dbReference>
<keyword evidence="6" id="KW-0833">Ubl conjugation pathway</keyword>
<keyword evidence="4" id="KW-0479">Metal-binding</keyword>
<evidence type="ECO:0000256" key="7">
    <source>
        <dbReference type="ARBA" id="ARBA00022833"/>
    </source>
</evidence>
<evidence type="ECO:0000256" key="6">
    <source>
        <dbReference type="ARBA" id="ARBA00022786"/>
    </source>
</evidence>
<feature type="compositionally biased region" description="Acidic residues" evidence="9">
    <location>
        <begin position="676"/>
        <end position="685"/>
    </location>
</feature>
<dbReference type="PROSITE" id="PS50089">
    <property type="entry name" value="ZF_RING_2"/>
    <property type="match status" value="1"/>
</dbReference>
<proteinExistence type="predicted"/>
<feature type="compositionally biased region" description="Polar residues" evidence="9">
    <location>
        <begin position="644"/>
        <end position="658"/>
    </location>
</feature>
<accession>A0AAV4EEH3</accession>
<feature type="domain" description="RING-type" evidence="10">
    <location>
        <begin position="280"/>
        <end position="319"/>
    </location>
</feature>
<name>A0AAV4EEH3_9GAST</name>
<keyword evidence="5 8" id="KW-0863">Zinc-finger</keyword>
<keyword evidence="7" id="KW-0862">Zinc</keyword>
<comment type="catalytic activity">
    <reaction evidence="1">
        <text>S-ubiquitinyl-[E2 ubiquitin-conjugating enzyme]-L-cysteine + [acceptor protein]-L-lysine = [E2 ubiquitin-conjugating enzyme]-L-cysteine + N(6)-ubiquitinyl-[acceptor protein]-L-lysine.</text>
        <dbReference type="EC" id="2.3.2.27"/>
    </reaction>
</comment>
<dbReference type="Pfam" id="PF26192">
    <property type="entry name" value="RNF157-like_N"/>
    <property type="match status" value="1"/>
</dbReference>
<evidence type="ECO:0000256" key="8">
    <source>
        <dbReference type="PROSITE-ProRule" id="PRU00175"/>
    </source>
</evidence>
<comment type="caution">
    <text evidence="11">The sequence shown here is derived from an EMBL/GenBank/DDBJ whole genome shotgun (WGS) entry which is preliminary data.</text>
</comment>
<feature type="region of interest" description="Disordered" evidence="9">
    <location>
        <begin position="1"/>
        <end position="21"/>
    </location>
</feature>
<evidence type="ECO:0000256" key="4">
    <source>
        <dbReference type="ARBA" id="ARBA00022723"/>
    </source>
</evidence>
<dbReference type="EC" id="2.3.2.27" evidence="2"/>
<dbReference type="InterPro" id="IPR058981">
    <property type="entry name" value="MGRN1/RNF157-like_N"/>
</dbReference>
<evidence type="ECO:0000256" key="1">
    <source>
        <dbReference type="ARBA" id="ARBA00000900"/>
    </source>
</evidence>
<evidence type="ECO:0000259" key="10">
    <source>
        <dbReference type="PROSITE" id="PS50089"/>
    </source>
</evidence>
<feature type="region of interest" description="Disordered" evidence="9">
    <location>
        <begin position="338"/>
        <end position="358"/>
    </location>
</feature>
<dbReference type="GO" id="GO:0005737">
    <property type="term" value="C:cytoplasm"/>
    <property type="evidence" value="ECO:0007669"/>
    <property type="project" value="TreeGrafter"/>
</dbReference>
<evidence type="ECO:0000256" key="9">
    <source>
        <dbReference type="SAM" id="MobiDB-lite"/>
    </source>
</evidence>
<dbReference type="InterPro" id="IPR013083">
    <property type="entry name" value="Znf_RING/FYVE/PHD"/>
</dbReference>
<feature type="compositionally biased region" description="Polar residues" evidence="9">
    <location>
        <begin position="602"/>
        <end position="614"/>
    </location>
</feature>
<feature type="region of interest" description="Disordered" evidence="9">
    <location>
        <begin position="451"/>
        <end position="524"/>
    </location>
</feature>
<dbReference type="PANTHER" id="PTHR22996">
    <property type="entry name" value="MAHOGUNIN"/>
    <property type="match status" value="1"/>
</dbReference>
<dbReference type="GO" id="GO:0061630">
    <property type="term" value="F:ubiquitin protein ligase activity"/>
    <property type="evidence" value="ECO:0007669"/>
    <property type="project" value="UniProtKB-EC"/>
</dbReference>
<evidence type="ECO:0000313" key="11">
    <source>
        <dbReference type="EMBL" id="GFR58746.1"/>
    </source>
</evidence>
<feature type="compositionally biased region" description="Low complexity" evidence="9">
    <location>
        <begin position="511"/>
        <end position="524"/>
    </location>
</feature>
<feature type="region of interest" description="Disordered" evidence="9">
    <location>
        <begin position="548"/>
        <end position="685"/>
    </location>
</feature>
<protein>
    <recommendedName>
        <fullName evidence="2">RING-type E3 ubiquitin transferase</fullName>
        <ecNumber evidence="2">2.3.2.27</ecNumber>
    </recommendedName>
</protein>
<dbReference type="SMART" id="SM00184">
    <property type="entry name" value="RING"/>
    <property type="match status" value="1"/>
</dbReference>
<dbReference type="GO" id="GO:0016567">
    <property type="term" value="P:protein ubiquitination"/>
    <property type="evidence" value="ECO:0007669"/>
    <property type="project" value="TreeGrafter"/>
</dbReference>
<gene>
    <name evidence="11" type="ORF">ElyMa_001775500</name>
</gene>
<dbReference type="InterPro" id="IPR045194">
    <property type="entry name" value="MGRN1/RNF157-like"/>
</dbReference>
<dbReference type="Gene3D" id="3.30.40.10">
    <property type="entry name" value="Zinc/RING finger domain, C3HC4 (zinc finger)"/>
    <property type="match status" value="1"/>
</dbReference>
<keyword evidence="12" id="KW-1185">Reference proteome</keyword>
<evidence type="ECO:0000313" key="12">
    <source>
        <dbReference type="Proteomes" id="UP000762676"/>
    </source>
</evidence>
<dbReference type="PANTHER" id="PTHR22996:SF0">
    <property type="entry name" value="RE60872P-RELATED"/>
    <property type="match status" value="1"/>
</dbReference>
<evidence type="ECO:0000256" key="5">
    <source>
        <dbReference type="ARBA" id="ARBA00022771"/>
    </source>
</evidence>
<dbReference type="SUPFAM" id="SSF57850">
    <property type="entry name" value="RING/U-box"/>
    <property type="match status" value="1"/>
</dbReference>